<evidence type="ECO:0000256" key="1">
    <source>
        <dbReference type="ARBA" id="ARBA00022443"/>
    </source>
</evidence>
<dbReference type="SMART" id="SM00055">
    <property type="entry name" value="FCH"/>
    <property type="match status" value="1"/>
</dbReference>
<dbReference type="SUPFAM" id="SSF50044">
    <property type="entry name" value="SH3-domain"/>
    <property type="match status" value="1"/>
</dbReference>
<feature type="compositionally biased region" description="Polar residues" evidence="8">
    <location>
        <begin position="885"/>
        <end position="899"/>
    </location>
</feature>
<feature type="compositionally biased region" description="Basic and acidic residues" evidence="8">
    <location>
        <begin position="214"/>
        <end position="234"/>
    </location>
</feature>
<dbReference type="FunFam" id="1.20.1270.60:FF:000006">
    <property type="entry name" value="SLIT-ROBO Rho GTPase-activating protein 1 isoform 2"/>
    <property type="match status" value="1"/>
</dbReference>
<evidence type="ECO:0000313" key="12">
    <source>
        <dbReference type="Ensembl" id="ENSCLMP00005018499.1"/>
    </source>
</evidence>
<dbReference type="FunFam" id="2.30.30.40:FF:000005">
    <property type="entry name" value="SLIT-ROBO Rho GTPase-activating protein 1 isoform 2"/>
    <property type="match status" value="1"/>
</dbReference>
<dbReference type="Gene3D" id="1.20.1270.60">
    <property type="entry name" value="Arfaptin homology (AH) domain/BAR domain"/>
    <property type="match status" value="1"/>
</dbReference>
<dbReference type="InterPro" id="IPR031160">
    <property type="entry name" value="F_BAR_dom"/>
</dbReference>
<evidence type="ECO:0000256" key="8">
    <source>
        <dbReference type="SAM" id="MobiDB-lite"/>
    </source>
</evidence>
<dbReference type="PROSITE" id="PS51741">
    <property type="entry name" value="F_BAR"/>
    <property type="match status" value="1"/>
</dbReference>
<dbReference type="Proteomes" id="UP000694565">
    <property type="component" value="Unplaced"/>
</dbReference>
<reference evidence="12" key="2">
    <citation type="submission" date="2025-09" db="UniProtKB">
        <authorList>
            <consortium name="Ensembl"/>
        </authorList>
    </citation>
    <scope>IDENTIFICATION</scope>
</reference>
<evidence type="ECO:0000313" key="13">
    <source>
        <dbReference type="Proteomes" id="UP000694565"/>
    </source>
</evidence>
<dbReference type="InterPro" id="IPR001060">
    <property type="entry name" value="FCH_dom"/>
</dbReference>
<dbReference type="Pfam" id="PF00611">
    <property type="entry name" value="FCH"/>
    <property type="match status" value="1"/>
</dbReference>
<keyword evidence="1 5" id="KW-0728">SH3 domain</keyword>
<dbReference type="InterPro" id="IPR051627">
    <property type="entry name" value="SLIT-ROBO_RhoGAP"/>
</dbReference>
<evidence type="ECO:0000256" key="2">
    <source>
        <dbReference type="ARBA" id="ARBA00022468"/>
    </source>
</evidence>
<dbReference type="Ensembl" id="ENSCLMT00005019512.1">
    <property type="protein sequence ID" value="ENSCLMP00005018499.1"/>
    <property type="gene ID" value="ENSCLMG00005008280.1"/>
</dbReference>
<keyword evidence="3" id="KW-0597">Phosphoprotein</keyword>
<protein>
    <submittedName>
        <fullName evidence="12">SLIT-ROBO Rho GTPase activating protein 2</fullName>
    </submittedName>
</protein>
<dbReference type="InterPro" id="IPR036028">
    <property type="entry name" value="SH3-like_dom_sf"/>
</dbReference>
<feature type="region of interest" description="Disordered" evidence="8">
    <location>
        <begin position="181"/>
        <end position="234"/>
    </location>
</feature>
<evidence type="ECO:0000256" key="4">
    <source>
        <dbReference type="ARBA" id="ARBA00023054"/>
    </source>
</evidence>
<reference evidence="12" key="1">
    <citation type="submission" date="2025-08" db="UniProtKB">
        <authorList>
            <consortium name="Ensembl"/>
        </authorList>
    </citation>
    <scope>IDENTIFICATION</scope>
</reference>
<dbReference type="Pfam" id="PF14604">
    <property type="entry name" value="SH3_9"/>
    <property type="match status" value="1"/>
</dbReference>
<feature type="coiled-coil region" evidence="7">
    <location>
        <begin position="362"/>
        <end position="389"/>
    </location>
</feature>
<feature type="domain" description="SH3" evidence="9">
    <location>
        <begin position="702"/>
        <end position="761"/>
    </location>
</feature>
<dbReference type="InterPro" id="IPR027267">
    <property type="entry name" value="AH/BAR_dom_sf"/>
</dbReference>
<dbReference type="CDD" id="cd11955">
    <property type="entry name" value="SH3_srGAP1-3"/>
    <property type="match status" value="1"/>
</dbReference>
<evidence type="ECO:0000259" key="9">
    <source>
        <dbReference type="PROSITE" id="PS50002"/>
    </source>
</evidence>
<feature type="domain" description="Rho-GAP" evidence="10">
    <location>
        <begin position="464"/>
        <end position="653"/>
    </location>
</feature>
<organism evidence="12 13">
    <name type="scientific">Cyclopterus lumpus</name>
    <name type="common">Lumpsucker</name>
    <dbReference type="NCBI Taxonomy" id="8103"/>
    <lineage>
        <taxon>Eukaryota</taxon>
        <taxon>Metazoa</taxon>
        <taxon>Chordata</taxon>
        <taxon>Craniata</taxon>
        <taxon>Vertebrata</taxon>
        <taxon>Euteleostomi</taxon>
        <taxon>Actinopterygii</taxon>
        <taxon>Neopterygii</taxon>
        <taxon>Teleostei</taxon>
        <taxon>Neoteleostei</taxon>
        <taxon>Acanthomorphata</taxon>
        <taxon>Eupercaria</taxon>
        <taxon>Perciformes</taxon>
        <taxon>Cottioidei</taxon>
        <taxon>Cottales</taxon>
        <taxon>Cyclopteridae</taxon>
        <taxon>Cyclopterus</taxon>
    </lineage>
</organism>
<dbReference type="InterPro" id="IPR001452">
    <property type="entry name" value="SH3_domain"/>
</dbReference>
<dbReference type="SMART" id="SM00324">
    <property type="entry name" value="RhoGAP"/>
    <property type="match status" value="1"/>
</dbReference>
<dbReference type="GO" id="GO:0005096">
    <property type="term" value="F:GTPase activator activity"/>
    <property type="evidence" value="ECO:0007669"/>
    <property type="project" value="UniProtKB-KW"/>
</dbReference>
<dbReference type="PROSITE" id="PS50238">
    <property type="entry name" value="RHOGAP"/>
    <property type="match status" value="1"/>
</dbReference>
<proteinExistence type="predicted"/>
<accession>A0A8C2XGM3</accession>
<dbReference type="PANTHER" id="PTHR14166">
    <property type="entry name" value="SLIT-ROBO RHO GTPASE ACTIVATING PROTEIN"/>
    <property type="match status" value="1"/>
</dbReference>
<dbReference type="GeneTree" id="ENSGT00950000182824"/>
<keyword evidence="13" id="KW-1185">Reference proteome</keyword>
<dbReference type="Gene3D" id="2.30.30.40">
    <property type="entry name" value="SH3 Domains"/>
    <property type="match status" value="1"/>
</dbReference>
<name>A0A8C2XGM3_CYCLU</name>
<dbReference type="AlphaFoldDB" id="A0A8C2XGM3"/>
<keyword evidence="4 6" id="KW-0175">Coiled coil</keyword>
<sequence length="1043" mass="116875">MTSPAKFRKDKEIVAEYETQVKEIRAQLVEQLKCLDQQCELRVQLLQDLQDFFRKKAEIEVDYSRNLEKLAERFLTKTRSTKDHPLKKEHSILSPVNCWNLLLLQVKRESRDHATLSDLYLNNIIPRFAQISEDSGRLFKKSKEVGVQLQEDLIKVLNELYTVMKTYHMYNTDSINAESKLKEAEKQEEKQMGRSSRQDDRQTARSPDTLANIKTDEKPVRRSSVKKIEKMKEKRQAKYTENKLKAIKARNEYLLALEATNSCVFKYYIHDLSDIIDCCDLGYHASLHRALRTYLSAEQNVETSKHSGLETLEGAAESLEANGDKQKLMETYNNVFCPPARFDFQSHMGDTMGVVCAQQPLESELLQRCQQLQSRLSTLKIENEEVKKTMEATLATIQDMVTVEDYDVSECFHHSNSMESVKSTFSESYLSKPSLAKRRANQQETEQFYFTKLKEFLEGRNLITKLEAKHDLIDKTMGESQKTDCLCIYICAGLQHEGIFRVSGSQVEVNDIKNAFERGEDPLAGEQNDHDMDSIAGVLKLYFRGLDHALFPKEVFHDLISCVSMESLHERAVHIKKILQSLQSKTLIIMRYLFSFLNHLSQYSEENMMDPYNLAICFGPTLMSVPEGNDQVSCQAHVNELIKTIIIHHDTIFPGMQDLQGPIYIIPGAGDDFCDSPHCEPPLVEEPAPYTVSVTHNSEDESDPFEAIARFDYSGRTCRELSFKKGASLLLYQRASDDWWEGRHNGVDGLVPHQYIVIQEMSDGGRGSPKPDVDSRDLLEERVSTRGSAASPTGAHVADLYLANLNKLRKRPESGSIRRAFRSSESESTSPGSNGGGGGVRTASLPVGGALVKETGDKRPVSAHSILNSVTRHSSLKTKVESPQLRKTTSAGRSKSFSNHRPLDPEVIAQDIEATMSSALSELSKFERQSTSKHTHTPDVVLDTLEQLKGVGGGGGGASEPSSPLHSRLLRDSEGGSSHAHPLQRSASSASDVPSSFRPVKSQPRKLRPPATRPKPVVFPKSGSGSPAMGSPTSTCLIPDNRL</sequence>
<evidence type="ECO:0000256" key="5">
    <source>
        <dbReference type="PROSITE-ProRule" id="PRU00192"/>
    </source>
</evidence>
<gene>
    <name evidence="12" type="primary">srgap2</name>
</gene>
<evidence type="ECO:0000256" key="3">
    <source>
        <dbReference type="ARBA" id="ARBA00022553"/>
    </source>
</evidence>
<feature type="compositionally biased region" description="Low complexity" evidence="8">
    <location>
        <begin position="986"/>
        <end position="996"/>
    </location>
</feature>
<evidence type="ECO:0000256" key="6">
    <source>
        <dbReference type="PROSITE-ProRule" id="PRU01077"/>
    </source>
</evidence>
<dbReference type="SUPFAM" id="SSF48350">
    <property type="entry name" value="GTPase activation domain, GAP"/>
    <property type="match status" value="1"/>
</dbReference>
<evidence type="ECO:0000259" key="11">
    <source>
        <dbReference type="PROSITE" id="PS51741"/>
    </source>
</evidence>
<feature type="domain" description="F-BAR" evidence="11">
    <location>
        <begin position="19"/>
        <end position="324"/>
    </location>
</feature>
<dbReference type="InterPro" id="IPR035648">
    <property type="entry name" value="srGAP1/2/3_SH3"/>
</dbReference>
<dbReference type="InterPro" id="IPR000198">
    <property type="entry name" value="RhoGAP_dom"/>
</dbReference>
<feature type="region of interest" description="Disordered" evidence="8">
    <location>
        <begin position="948"/>
        <end position="1043"/>
    </location>
</feature>
<keyword evidence="2" id="KW-0343">GTPase activation</keyword>
<feature type="compositionally biased region" description="Basic and acidic residues" evidence="8">
    <location>
        <begin position="181"/>
        <end position="203"/>
    </location>
</feature>
<feature type="region of interest" description="Disordered" evidence="8">
    <location>
        <begin position="813"/>
        <end position="905"/>
    </location>
</feature>
<dbReference type="SUPFAM" id="SSF103657">
    <property type="entry name" value="BAR/IMD domain-like"/>
    <property type="match status" value="1"/>
</dbReference>
<dbReference type="GO" id="GO:0007165">
    <property type="term" value="P:signal transduction"/>
    <property type="evidence" value="ECO:0007669"/>
    <property type="project" value="InterPro"/>
</dbReference>
<dbReference type="SMART" id="SM00326">
    <property type="entry name" value="SH3"/>
    <property type="match status" value="1"/>
</dbReference>
<evidence type="ECO:0000256" key="7">
    <source>
        <dbReference type="SAM" id="Coils"/>
    </source>
</evidence>
<dbReference type="Gene3D" id="1.10.555.10">
    <property type="entry name" value="Rho GTPase activation protein"/>
    <property type="match status" value="1"/>
</dbReference>
<dbReference type="Pfam" id="PF00620">
    <property type="entry name" value="RhoGAP"/>
    <property type="match status" value="1"/>
</dbReference>
<evidence type="ECO:0000259" key="10">
    <source>
        <dbReference type="PROSITE" id="PS50238"/>
    </source>
</evidence>
<dbReference type="PROSITE" id="PS50002">
    <property type="entry name" value="SH3"/>
    <property type="match status" value="1"/>
</dbReference>
<dbReference type="InterPro" id="IPR008936">
    <property type="entry name" value="Rho_GTPase_activation_prot"/>
</dbReference>